<evidence type="ECO:0000256" key="1">
    <source>
        <dbReference type="SAM" id="Phobius"/>
    </source>
</evidence>
<feature type="transmembrane region" description="Helical" evidence="1">
    <location>
        <begin position="35"/>
        <end position="57"/>
    </location>
</feature>
<protein>
    <recommendedName>
        <fullName evidence="4">Cation/H+ exchanger domain-containing protein</fullName>
    </recommendedName>
</protein>
<dbReference type="Proteomes" id="UP001463665">
    <property type="component" value="Chromosome"/>
</dbReference>
<dbReference type="RefSeq" id="WP_345765964.1">
    <property type="nucleotide sequence ID" value="NZ_CP154834.1"/>
</dbReference>
<feature type="transmembrane region" description="Helical" evidence="1">
    <location>
        <begin position="6"/>
        <end position="23"/>
    </location>
</feature>
<keyword evidence="1" id="KW-0812">Transmembrane</keyword>
<keyword evidence="3" id="KW-1185">Reference proteome</keyword>
<proteinExistence type="predicted"/>
<reference evidence="2 3" key="1">
    <citation type="submission" date="2024-04" db="EMBL/GenBank/DDBJ databases">
        <title>Genome sequencing and assembly of rice foliar adapted Chryseobacterium endophyticum OsEnb-ALM-A6.</title>
        <authorList>
            <person name="Kumar S."/>
            <person name="Javed M."/>
            <person name="Chouhan V."/>
            <person name="Charishma K."/>
            <person name="Patel A."/>
            <person name="Kumar M."/>
            <person name="Sahu K.P."/>
            <person name="Kumar A."/>
        </authorList>
    </citation>
    <scope>NUCLEOTIDE SEQUENCE [LARGE SCALE GENOMIC DNA]</scope>
    <source>
        <strain evidence="2 3">OsEnb-ALM-A6</strain>
    </source>
</reference>
<accession>A0AAU6WL13</accession>
<gene>
    <name evidence="2" type="ORF">AAFP95_17465</name>
</gene>
<keyword evidence="1" id="KW-1133">Transmembrane helix</keyword>
<evidence type="ECO:0000313" key="3">
    <source>
        <dbReference type="Proteomes" id="UP001463665"/>
    </source>
</evidence>
<sequence>MAIGGIGVGVGSGLLFGALLRIIPSNSNIDTIITLIVPYIMYIGAEHFHFSECWLLWREDF</sequence>
<keyword evidence="1" id="KW-0472">Membrane</keyword>
<evidence type="ECO:0008006" key="4">
    <source>
        <dbReference type="Google" id="ProtNLM"/>
    </source>
</evidence>
<dbReference type="AlphaFoldDB" id="A0AAU6WL13"/>
<name>A0AAU6WL13_9FLAO</name>
<evidence type="ECO:0000313" key="2">
    <source>
        <dbReference type="EMBL" id="XAO73504.1"/>
    </source>
</evidence>
<dbReference type="EMBL" id="CP154834">
    <property type="protein sequence ID" value="XAO73504.1"/>
    <property type="molecule type" value="Genomic_DNA"/>
</dbReference>
<organism evidence="2 3">
    <name type="scientific">Chryseobacterium endophyticum</name>
    <dbReference type="NCBI Taxonomy" id="1854762"/>
    <lineage>
        <taxon>Bacteria</taxon>
        <taxon>Pseudomonadati</taxon>
        <taxon>Bacteroidota</taxon>
        <taxon>Flavobacteriia</taxon>
        <taxon>Flavobacteriales</taxon>
        <taxon>Weeksellaceae</taxon>
        <taxon>Chryseobacterium group</taxon>
        <taxon>Chryseobacterium</taxon>
    </lineage>
</organism>